<reference evidence="2 3" key="1">
    <citation type="submission" date="2017-06" db="EMBL/GenBank/DDBJ databases">
        <authorList>
            <person name="Kim H.J."/>
            <person name="Triplett B.A."/>
        </authorList>
    </citation>
    <scope>NUCLEOTIDE SEQUENCE [LARGE SCALE GENOMIC DNA]</scope>
    <source>
        <strain evidence="2 3">CGMCC 4.2132</strain>
    </source>
</reference>
<organism evidence="2 3">
    <name type="scientific">Streptosporangium subroseum</name>
    <dbReference type="NCBI Taxonomy" id="106412"/>
    <lineage>
        <taxon>Bacteria</taxon>
        <taxon>Bacillati</taxon>
        <taxon>Actinomycetota</taxon>
        <taxon>Actinomycetes</taxon>
        <taxon>Streptosporangiales</taxon>
        <taxon>Streptosporangiaceae</taxon>
        <taxon>Streptosporangium</taxon>
    </lineage>
</organism>
<dbReference type="Proteomes" id="UP000198282">
    <property type="component" value="Unassembled WGS sequence"/>
</dbReference>
<keyword evidence="3" id="KW-1185">Reference proteome</keyword>
<keyword evidence="1" id="KW-0732">Signal</keyword>
<protein>
    <submittedName>
        <fullName evidence="2">Uncharacterized protein</fullName>
    </submittedName>
</protein>
<gene>
    <name evidence="2" type="ORF">SAMN05216276_104142</name>
</gene>
<name>A0A239MJ85_9ACTN</name>
<proteinExistence type="predicted"/>
<feature type="chain" id="PRO_5039691036" evidence="1">
    <location>
        <begin position="17"/>
        <end position="317"/>
    </location>
</feature>
<sequence length="317" mass="34693">MSRVLTVMPTATLALALLTGCGGDPAPSAGTVAAKTATAADPQGMRRQTEAAIGDCMKQKGFKYSPSLPPDQKTDEDVERETGDYQAMRKHREKYGFGIYSAYVYREDSKSGEMSFADQDPNNPIMMALSSAQLESWRTTRDSCYSEAVKKLTGRTVSSEIDLSRQAGTMLEQVESRELDGDARLLDLAGRFGDCLKAKGARVRSLKPTAIDGAGTAVLRDEMLALGEKQLLDRVTDSAILRKALASKQGGEGTLRQGGFLPTLTPDEARPYLAREIKAALEDLECGKDFYAVFKPMERRIRDRIDREFGYYAGLTS</sequence>
<dbReference type="EMBL" id="FZOD01000041">
    <property type="protein sequence ID" value="SNT42028.1"/>
    <property type="molecule type" value="Genomic_DNA"/>
</dbReference>
<dbReference type="AlphaFoldDB" id="A0A239MJ85"/>
<evidence type="ECO:0000313" key="2">
    <source>
        <dbReference type="EMBL" id="SNT42028.1"/>
    </source>
</evidence>
<accession>A0A239MJ85</accession>
<evidence type="ECO:0000256" key="1">
    <source>
        <dbReference type="SAM" id="SignalP"/>
    </source>
</evidence>
<feature type="signal peptide" evidence="1">
    <location>
        <begin position="1"/>
        <end position="16"/>
    </location>
</feature>
<evidence type="ECO:0000313" key="3">
    <source>
        <dbReference type="Proteomes" id="UP000198282"/>
    </source>
</evidence>
<dbReference type="PROSITE" id="PS51257">
    <property type="entry name" value="PROKAR_LIPOPROTEIN"/>
    <property type="match status" value="1"/>
</dbReference>